<dbReference type="RefSeq" id="WP_093973200.1">
    <property type="nucleotide sequence ID" value="NZ_FXXQ01000003.1"/>
</dbReference>
<dbReference type="Gene3D" id="3.90.1720.10">
    <property type="entry name" value="endopeptidase domain like (from Nostoc punctiforme)"/>
    <property type="match status" value="1"/>
</dbReference>
<reference evidence="6 7" key="1">
    <citation type="submission" date="2017-05" db="EMBL/GenBank/DDBJ databases">
        <authorList>
            <person name="Song R."/>
            <person name="Chenine A.L."/>
            <person name="Ruprecht R.M."/>
        </authorList>
    </citation>
    <scope>NUCLEOTIDE SEQUENCE [LARGE SCALE GENOMIC DNA]</scope>
    <source>
        <strain evidence="6 7">CECT 8489</strain>
    </source>
</reference>
<evidence type="ECO:0000256" key="2">
    <source>
        <dbReference type="ARBA" id="ARBA00022670"/>
    </source>
</evidence>
<keyword evidence="4" id="KW-0788">Thiol protease</keyword>
<dbReference type="SUPFAM" id="SSF54001">
    <property type="entry name" value="Cysteine proteinases"/>
    <property type="match status" value="1"/>
</dbReference>
<evidence type="ECO:0000256" key="4">
    <source>
        <dbReference type="ARBA" id="ARBA00022807"/>
    </source>
</evidence>
<dbReference type="InterPro" id="IPR051794">
    <property type="entry name" value="PG_Endopeptidase_C40"/>
</dbReference>
<evidence type="ECO:0000259" key="5">
    <source>
        <dbReference type="PROSITE" id="PS51935"/>
    </source>
</evidence>
<dbReference type="InterPro" id="IPR000064">
    <property type="entry name" value="NLP_P60_dom"/>
</dbReference>
<evidence type="ECO:0000256" key="3">
    <source>
        <dbReference type="ARBA" id="ARBA00022801"/>
    </source>
</evidence>
<dbReference type="EMBL" id="FXXQ01000003">
    <property type="protein sequence ID" value="SMX23222.1"/>
    <property type="molecule type" value="Genomic_DNA"/>
</dbReference>
<dbReference type="AlphaFoldDB" id="A0A238IZ15"/>
<comment type="similarity">
    <text evidence="1">Belongs to the peptidase C40 family.</text>
</comment>
<proteinExistence type="inferred from homology"/>
<keyword evidence="2" id="KW-0645">Protease</keyword>
<protein>
    <submittedName>
        <fullName evidence="6">Dipeptidyl-peptidase 6</fullName>
        <ecNumber evidence="6">3.4.22.-</ecNumber>
    </submittedName>
</protein>
<dbReference type="PANTHER" id="PTHR47359:SF3">
    <property type="entry name" value="NLP_P60 DOMAIN-CONTAINING PROTEIN-RELATED"/>
    <property type="match status" value="1"/>
</dbReference>
<keyword evidence="7" id="KW-1185">Reference proteome</keyword>
<dbReference type="EC" id="3.4.22.-" evidence="6"/>
<dbReference type="Pfam" id="PF18348">
    <property type="entry name" value="SH3_16"/>
    <property type="match status" value="1"/>
</dbReference>
<name>A0A238IZ15_9RHOB</name>
<dbReference type="Pfam" id="PF00877">
    <property type="entry name" value="NLPC_P60"/>
    <property type="match status" value="1"/>
</dbReference>
<dbReference type="GO" id="GO:0006508">
    <property type="term" value="P:proteolysis"/>
    <property type="evidence" value="ECO:0007669"/>
    <property type="project" value="UniProtKB-KW"/>
</dbReference>
<organism evidence="6 7">
    <name type="scientific">Boseongicola aestuarii</name>
    <dbReference type="NCBI Taxonomy" id="1470561"/>
    <lineage>
        <taxon>Bacteria</taxon>
        <taxon>Pseudomonadati</taxon>
        <taxon>Pseudomonadota</taxon>
        <taxon>Alphaproteobacteria</taxon>
        <taxon>Rhodobacterales</taxon>
        <taxon>Paracoccaceae</taxon>
        <taxon>Boseongicola</taxon>
    </lineage>
</organism>
<feature type="domain" description="NlpC/P60" evidence="5">
    <location>
        <begin position="139"/>
        <end position="257"/>
    </location>
</feature>
<dbReference type="Proteomes" id="UP000201838">
    <property type="component" value="Unassembled WGS sequence"/>
</dbReference>
<dbReference type="OrthoDB" id="9813368at2"/>
<accession>A0A238IZ15</accession>
<dbReference type="InterPro" id="IPR041382">
    <property type="entry name" value="SH3_16"/>
</dbReference>
<dbReference type="GO" id="GO:0008234">
    <property type="term" value="F:cysteine-type peptidase activity"/>
    <property type="evidence" value="ECO:0007669"/>
    <property type="project" value="UniProtKB-KW"/>
</dbReference>
<dbReference type="PANTHER" id="PTHR47359">
    <property type="entry name" value="PEPTIDOGLYCAN DL-ENDOPEPTIDASE CWLO"/>
    <property type="match status" value="1"/>
</dbReference>
<dbReference type="InterPro" id="IPR038765">
    <property type="entry name" value="Papain-like_cys_pep_sf"/>
</dbReference>
<keyword evidence="3 6" id="KW-0378">Hydrolase</keyword>
<sequence>MTDRRFLAPGHAAAGEARGLVECAFLRAAPDGACDRQLLIGDRFDVLEVIEGFAFGVSVKDGYLGYLPLATLGAPVAPTHWVSALLTRLWPSPSIKSEPVSFLPMTARLRVLRQAGGWCEIEVPGGTGFVPVAHLRELGDWADSVVATARAFLGTPYVWAGNEPSGIDCSGLVQVAFRSGGFACPPDSDVQAAMDGRALGAEEALQAGDLVFWKGHVAIASGERTLVHANAHHMAVVEETVEAAVARIAASDTGPVTLRLRPDWVVLRG</sequence>
<evidence type="ECO:0000256" key="1">
    <source>
        <dbReference type="ARBA" id="ARBA00007074"/>
    </source>
</evidence>
<evidence type="ECO:0000313" key="7">
    <source>
        <dbReference type="Proteomes" id="UP000201838"/>
    </source>
</evidence>
<dbReference type="Gene3D" id="2.30.30.40">
    <property type="entry name" value="SH3 Domains"/>
    <property type="match status" value="1"/>
</dbReference>
<evidence type="ECO:0000313" key="6">
    <source>
        <dbReference type="EMBL" id="SMX23222.1"/>
    </source>
</evidence>
<gene>
    <name evidence="6" type="ORF">BOA8489_01326</name>
</gene>
<dbReference type="PROSITE" id="PS51935">
    <property type="entry name" value="NLPC_P60"/>
    <property type="match status" value="1"/>
</dbReference>